<evidence type="ECO:0000256" key="4">
    <source>
        <dbReference type="SAM" id="MobiDB-lite"/>
    </source>
</evidence>
<dbReference type="PANTHER" id="PTHR30349:SF41">
    <property type="entry name" value="INTEGRASE_RECOMBINASE PROTEIN MJ0367-RELATED"/>
    <property type="match status" value="1"/>
</dbReference>
<evidence type="ECO:0000256" key="1">
    <source>
        <dbReference type="ARBA" id="ARBA00008857"/>
    </source>
</evidence>
<dbReference type="SUPFAM" id="SSF56349">
    <property type="entry name" value="DNA breaking-rejoining enzymes"/>
    <property type="match status" value="1"/>
</dbReference>
<evidence type="ECO:0000256" key="2">
    <source>
        <dbReference type="ARBA" id="ARBA00023125"/>
    </source>
</evidence>
<feature type="region of interest" description="Disordered" evidence="4">
    <location>
        <begin position="658"/>
        <end position="688"/>
    </location>
</feature>
<dbReference type="InterPro" id="IPR010998">
    <property type="entry name" value="Integrase_recombinase_N"/>
</dbReference>
<dbReference type="InterPro" id="IPR011010">
    <property type="entry name" value="DNA_brk_join_enz"/>
</dbReference>
<dbReference type="PROSITE" id="PS51898">
    <property type="entry name" value="TYR_RECOMBINASE"/>
    <property type="match status" value="1"/>
</dbReference>
<feature type="domain" description="Tyr recombinase" evidence="5">
    <location>
        <begin position="330"/>
        <end position="518"/>
    </location>
</feature>
<sequence>MRPAHDYAPEPESPADIYAAYLVHLKRRRRGNTAYTQAARSFLRRWPQVQQWADLPLDTRLAANCSTRPFITFLMVSRRLQPGYDYLLNRKLASLWHELTDSCLEPDLNQFISAALELGFTQRVASAIGSQIIARLLIQTGRPLADLRESDLQDLLNACDIRQMRTGRGARHYRSTTHSARQILFHLGILDSEAQPAVTPLTLDERMADVPAALRPAFVAYLQRKRATCVAKTVSSLATRLAHFCRYLAAIDPDIASLSALDRRRHIEPFIASLTTTVNTVTGEPITVADRIRRVHAVGNFLADITEWGWDDAPARRLIFRTDLPRAQRFLPRHLPVDADRKLTAALSDSPYRLAADALLVQRACGLRIGELLDLELDCIHEIPGQGSWLKVPLGKLDSERMIPLDEEVLTLVDRTTATRSPGRPMRHPRTGEPADFLFTHHGKRLSQNAVRSELNRAAETAGLGHVTRHQLRHTYATALINAGVSLQALMALLGHVSSQMSLRYAHLFDSTVRTEYERALNLAKSHIGPMPTGRTQLPITDITDGGWKEGRTGDQIAPGRRLLLAGTRARLLPIRKHLRALPELPHRRHPPRSTRCTTRGRSRSRRRCGKARMDRRGEAAPHPRLPTRRAHRAIGDRMSENALVRVEQICAELSHHGTADHLHRRRRTGPDRPGDALPGQATARRRR</sequence>
<comment type="caution">
    <text evidence="6">The sequence shown here is derived from an EMBL/GenBank/DDBJ whole genome shotgun (WGS) entry which is preliminary data.</text>
</comment>
<reference evidence="6 7" key="1">
    <citation type="submission" date="2023-10" db="EMBL/GenBank/DDBJ databases">
        <title>Development of a sustainable strategy for remediation of hydrocarbon-contaminated territories based on the waste exchange concept.</title>
        <authorList>
            <person name="Krivoruchko A."/>
        </authorList>
    </citation>
    <scope>NUCLEOTIDE SEQUENCE [LARGE SCALE GENOMIC DNA]</scope>
    <source>
        <strain evidence="6 7">IEGM 60</strain>
    </source>
</reference>
<evidence type="ECO:0000259" key="5">
    <source>
        <dbReference type="PROSITE" id="PS51898"/>
    </source>
</evidence>
<dbReference type="Proteomes" id="UP001185737">
    <property type="component" value="Unassembled WGS sequence"/>
</dbReference>
<evidence type="ECO:0000313" key="6">
    <source>
        <dbReference type="EMBL" id="MDV6279356.1"/>
    </source>
</evidence>
<protein>
    <submittedName>
        <fullName evidence="6">Tyrosine-type recombinase/integrase</fullName>
    </submittedName>
</protein>
<organism evidence="6 7">
    <name type="scientific">Rhodococcus jostii</name>
    <dbReference type="NCBI Taxonomy" id="132919"/>
    <lineage>
        <taxon>Bacteria</taxon>
        <taxon>Bacillati</taxon>
        <taxon>Actinomycetota</taxon>
        <taxon>Actinomycetes</taxon>
        <taxon>Mycobacteriales</taxon>
        <taxon>Nocardiaceae</taxon>
        <taxon>Rhodococcus</taxon>
    </lineage>
</organism>
<dbReference type="InterPro" id="IPR050090">
    <property type="entry name" value="Tyrosine_recombinase_XerCD"/>
</dbReference>
<dbReference type="Gene3D" id="1.10.443.10">
    <property type="entry name" value="Intergrase catalytic core"/>
    <property type="match status" value="1"/>
</dbReference>
<keyword evidence="3" id="KW-0233">DNA recombination</keyword>
<dbReference type="InterPro" id="IPR013762">
    <property type="entry name" value="Integrase-like_cat_sf"/>
</dbReference>
<dbReference type="Pfam" id="PF00589">
    <property type="entry name" value="Phage_integrase"/>
    <property type="match status" value="1"/>
</dbReference>
<feature type="compositionally biased region" description="Basic and acidic residues" evidence="4">
    <location>
        <begin position="612"/>
        <end position="622"/>
    </location>
</feature>
<feature type="region of interest" description="Disordered" evidence="4">
    <location>
        <begin position="586"/>
        <end position="631"/>
    </location>
</feature>
<keyword evidence="7" id="KW-1185">Reference proteome</keyword>
<dbReference type="PANTHER" id="PTHR30349">
    <property type="entry name" value="PHAGE INTEGRASE-RELATED"/>
    <property type="match status" value="1"/>
</dbReference>
<dbReference type="RefSeq" id="WP_317567433.1">
    <property type="nucleotide sequence ID" value="NZ_JAWLKA010000001.1"/>
</dbReference>
<dbReference type="InterPro" id="IPR002104">
    <property type="entry name" value="Integrase_catalytic"/>
</dbReference>
<proteinExistence type="inferred from homology"/>
<comment type="similarity">
    <text evidence="1">Belongs to the 'phage' integrase family.</text>
</comment>
<evidence type="ECO:0000256" key="3">
    <source>
        <dbReference type="ARBA" id="ARBA00023172"/>
    </source>
</evidence>
<feature type="compositionally biased region" description="Basic residues" evidence="4">
    <location>
        <begin position="587"/>
        <end position="611"/>
    </location>
</feature>
<dbReference type="EMBL" id="JAWLKA010000001">
    <property type="protein sequence ID" value="MDV6279356.1"/>
    <property type="molecule type" value="Genomic_DNA"/>
</dbReference>
<dbReference type="Gene3D" id="1.10.150.130">
    <property type="match status" value="1"/>
</dbReference>
<name>A0ABU4C739_RHOJO</name>
<accession>A0ABU4C739</accession>
<evidence type="ECO:0000313" key="7">
    <source>
        <dbReference type="Proteomes" id="UP001185737"/>
    </source>
</evidence>
<keyword evidence="2" id="KW-0238">DNA-binding</keyword>
<gene>
    <name evidence="6" type="ORF">R3Q59_02415</name>
</gene>